<evidence type="ECO:0000256" key="7">
    <source>
        <dbReference type="RuleBase" id="RU003755"/>
    </source>
</evidence>
<feature type="transmembrane region" description="Helical" evidence="9">
    <location>
        <begin position="343"/>
        <end position="362"/>
    </location>
</feature>
<comment type="subcellular location">
    <subcellularLocation>
        <location evidence="1 7">Membrane</location>
        <topology evidence="1 7">Multi-pass membrane protein</topology>
    </subcellularLocation>
</comment>
<keyword evidence="4 7" id="KW-0812">Transmembrane</keyword>
<dbReference type="Proteomes" id="UP000504638">
    <property type="component" value="Unplaced"/>
</dbReference>
<evidence type="ECO:0000256" key="6">
    <source>
        <dbReference type="ARBA" id="ARBA00023136"/>
    </source>
</evidence>
<feature type="transmembrane region" description="Helical" evidence="9">
    <location>
        <begin position="529"/>
        <end position="550"/>
    </location>
</feature>
<evidence type="ECO:0000256" key="5">
    <source>
        <dbReference type="ARBA" id="ARBA00022989"/>
    </source>
</evidence>
<evidence type="ECO:0000256" key="1">
    <source>
        <dbReference type="ARBA" id="ARBA00004141"/>
    </source>
</evidence>
<feature type="transmembrane region" description="Helical" evidence="9">
    <location>
        <begin position="254"/>
        <end position="273"/>
    </location>
</feature>
<dbReference type="OrthoDB" id="8904098at2759"/>
<feature type="transmembrane region" description="Helical" evidence="9">
    <location>
        <begin position="142"/>
        <end position="163"/>
    </location>
</feature>
<dbReference type="InterPro" id="IPR036259">
    <property type="entry name" value="MFS_trans_sf"/>
</dbReference>
<keyword evidence="3 7" id="KW-0813">Transport</keyword>
<dbReference type="SUPFAM" id="SSF103473">
    <property type="entry name" value="MFS general substrate transporter"/>
    <property type="match status" value="1"/>
</dbReference>
<dbReference type="GO" id="GO:0071916">
    <property type="term" value="F:dipeptide transmembrane transporter activity"/>
    <property type="evidence" value="ECO:0007669"/>
    <property type="project" value="UniProtKB-ARBA"/>
</dbReference>
<evidence type="ECO:0000313" key="12">
    <source>
        <dbReference type="RefSeq" id="XP_033537663.1"/>
    </source>
</evidence>
<organism evidence="10">
    <name type="scientific">Eremomyces bilateralis CBS 781.70</name>
    <dbReference type="NCBI Taxonomy" id="1392243"/>
    <lineage>
        <taxon>Eukaryota</taxon>
        <taxon>Fungi</taxon>
        <taxon>Dikarya</taxon>
        <taxon>Ascomycota</taxon>
        <taxon>Pezizomycotina</taxon>
        <taxon>Dothideomycetes</taxon>
        <taxon>Dothideomycetes incertae sedis</taxon>
        <taxon>Eremomycetales</taxon>
        <taxon>Eremomycetaceae</taxon>
        <taxon>Eremomyces</taxon>
    </lineage>
</organism>
<accession>A0A6G1GDE1</accession>
<feature type="transmembrane region" description="Helical" evidence="9">
    <location>
        <begin position="169"/>
        <end position="188"/>
    </location>
</feature>
<dbReference type="PROSITE" id="PS01023">
    <property type="entry name" value="PTR2_2"/>
    <property type="match status" value="1"/>
</dbReference>
<keyword evidence="6 9" id="KW-0472">Membrane</keyword>
<feature type="transmembrane region" description="Helical" evidence="9">
    <location>
        <begin position="470"/>
        <end position="490"/>
    </location>
</feature>
<keyword evidence="5 9" id="KW-1133">Transmembrane helix</keyword>
<keyword evidence="11" id="KW-1185">Reference proteome</keyword>
<evidence type="ECO:0000313" key="11">
    <source>
        <dbReference type="Proteomes" id="UP000504638"/>
    </source>
</evidence>
<dbReference type="PROSITE" id="PS01022">
    <property type="entry name" value="PTR2_1"/>
    <property type="match status" value="1"/>
</dbReference>
<dbReference type="PANTHER" id="PTHR11654">
    <property type="entry name" value="OLIGOPEPTIDE TRANSPORTER-RELATED"/>
    <property type="match status" value="1"/>
</dbReference>
<dbReference type="Gene3D" id="1.20.1250.20">
    <property type="entry name" value="MFS general substrate transporter like domains"/>
    <property type="match status" value="1"/>
</dbReference>
<dbReference type="GO" id="GO:0005886">
    <property type="term" value="C:plasma membrane"/>
    <property type="evidence" value="ECO:0007669"/>
    <property type="project" value="UniProtKB-ARBA"/>
</dbReference>
<proteinExistence type="inferred from homology"/>
<sequence>MQHPKVEDDDSDAELDLEVDELLNRDRSSNDVPSDGEFGIDGREPSDLEKRTLRRVPDALPKSAFLVAIVELCERFAYYGLSGPFQNYISNKYNDPNGNPGALGLGQTSATGILNFFQFWCYCTPIVGAIVADQYLGKYLTIVYFSIIYMIGIVVLFFTSLPYAIEHGIALPGLIASMIVIGLGTGGIKANVAPLIAEQYRGTRAYVKTRNNGERVIVDPATTIQRIYMVFYLCINIGSLSATLTTTLEKHVGFWSAYLLPLIAFGIGFVILIGGKKKYVVRPPQGSVIVHCGKAIWIALRNGGDINAAKPSHQRNVGKGYNTPWDDIFIEELKRAFIACKVFLVYPVYWCVFSQLLTNFVSQAGQMELHGIPNDIMQNLDPLALVIIIPILDRVGYPLLRRCGFPMLPMTRIFLGFLLGSLAMAYAAFVQHQIYAAPPCYGAPLKCDAARQPDGSILHNKVHVALQTPAYLILALSEVFASVTGLEFAYTKAPASMKSFIMSLFLLTSAGGSLLGALVSPFANDPNLVGLYIGIGTVCFISGLVFWALFRKYNDAEESLNDLDHIIDKVAVVRGVPELAVPLQSLRNKYEGSS</sequence>
<evidence type="ECO:0000256" key="4">
    <source>
        <dbReference type="ARBA" id="ARBA00022692"/>
    </source>
</evidence>
<dbReference type="GeneID" id="54416510"/>
<protein>
    <submittedName>
        <fullName evidence="10 12">Peptide transporter PTR2-A</fullName>
    </submittedName>
</protein>
<dbReference type="FunFam" id="1.20.1250.20:FF:000085">
    <property type="entry name" value="MFS peptide transporter Ptr2"/>
    <property type="match status" value="1"/>
</dbReference>
<feature type="compositionally biased region" description="Acidic residues" evidence="8">
    <location>
        <begin position="7"/>
        <end position="21"/>
    </location>
</feature>
<dbReference type="InterPro" id="IPR018456">
    <property type="entry name" value="PTR2_symporter_CS"/>
</dbReference>
<feature type="region of interest" description="Disordered" evidence="8">
    <location>
        <begin position="1"/>
        <end position="45"/>
    </location>
</feature>
<feature type="transmembrane region" description="Helical" evidence="9">
    <location>
        <begin position="227"/>
        <end position="248"/>
    </location>
</feature>
<reference evidence="12" key="2">
    <citation type="submission" date="2020-04" db="EMBL/GenBank/DDBJ databases">
        <authorList>
            <consortium name="NCBI Genome Project"/>
        </authorList>
    </citation>
    <scope>NUCLEOTIDE SEQUENCE</scope>
    <source>
        <strain evidence="12">CBS 781.70</strain>
    </source>
</reference>
<dbReference type="Pfam" id="PF00854">
    <property type="entry name" value="PTR2"/>
    <property type="match status" value="1"/>
</dbReference>
<evidence type="ECO:0000256" key="2">
    <source>
        <dbReference type="ARBA" id="ARBA00005982"/>
    </source>
</evidence>
<comment type="similarity">
    <text evidence="2 7">Belongs to the major facilitator superfamily. Proton-dependent oligopeptide transporter (POT/PTR) (TC 2.A.17) family.</text>
</comment>
<feature type="transmembrane region" description="Helical" evidence="9">
    <location>
        <begin position="502"/>
        <end position="523"/>
    </location>
</feature>
<evidence type="ECO:0000256" key="3">
    <source>
        <dbReference type="ARBA" id="ARBA00022448"/>
    </source>
</evidence>
<reference evidence="10 12" key="1">
    <citation type="submission" date="2020-01" db="EMBL/GenBank/DDBJ databases">
        <authorList>
            <consortium name="DOE Joint Genome Institute"/>
            <person name="Haridas S."/>
            <person name="Albert R."/>
            <person name="Binder M."/>
            <person name="Bloem J."/>
            <person name="Labutti K."/>
            <person name="Salamov A."/>
            <person name="Andreopoulos B."/>
            <person name="Baker S.E."/>
            <person name="Barry K."/>
            <person name="Bills G."/>
            <person name="Bluhm B.H."/>
            <person name="Cannon C."/>
            <person name="Castanera R."/>
            <person name="Culley D.E."/>
            <person name="Daum C."/>
            <person name="Ezra D."/>
            <person name="Gonzalez J.B."/>
            <person name="Henrissat B."/>
            <person name="Kuo A."/>
            <person name="Liang C."/>
            <person name="Lipzen A."/>
            <person name="Lutzoni F."/>
            <person name="Magnuson J."/>
            <person name="Mondo S."/>
            <person name="Nolan M."/>
            <person name="Ohm R."/>
            <person name="Pangilinan J."/>
            <person name="Park H.-J."/>
            <person name="Ramirez L."/>
            <person name="Alfaro M."/>
            <person name="Sun H."/>
            <person name="Tritt A."/>
            <person name="Yoshinaga Y."/>
            <person name="Zwiers L.-H."/>
            <person name="Turgeon B.G."/>
            <person name="Goodwin S.B."/>
            <person name="Spatafora J.W."/>
            <person name="Crous P.W."/>
            <person name="Grigoriev I.V."/>
        </authorList>
    </citation>
    <scope>NUCLEOTIDE SEQUENCE</scope>
    <source>
        <strain evidence="10 12">CBS 781.70</strain>
    </source>
</reference>
<dbReference type="AlphaFoldDB" id="A0A6G1GDE1"/>
<evidence type="ECO:0000256" key="9">
    <source>
        <dbReference type="SAM" id="Phobius"/>
    </source>
</evidence>
<name>A0A6G1GDE1_9PEZI</name>
<gene>
    <name evidence="10 12" type="ORF">P152DRAFT_388657</name>
</gene>
<feature type="transmembrane region" description="Helical" evidence="9">
    <location>
        <begin position="412"/>
        <end position="429"/>
    </location>
</feature>
<dbReference type="InterPro" id="IPR000109">
    <property type="entry name" value="POT_fam"/>
</dbReference>
<dbReference type="EMBL" id="ML975150">
    <property type="protein sequence ID" value="KAF1816032.1"/>
    <property type="molecule type" value="Genomic_DNA"/>
</dbReference>
<reference evidence="12" key="3">
    <citation type="submission" date="2025-04" db="UniProtKB">
        <authorList>
            <consortium name="RefSeq"/>
        </authorList>
    </citation>
    <scope>IDENTIFICATION</scope>
    <source>
        <strain evidence="12">CBS 781.70</strain>
    </source>
</reference>
<feature type="transmembrane region" description="Helical" evidence="9">
    <location>
        <begin position="382"/>
        <end position="400"/>
    </location>
</feature>
<evidence type="ECO:0000313" key="10">
    <source>
        <dbReference type="EMBL" id="KAF1816032.1"/>
    </source>
</evidence>
<evidence type="ECO:0000256" key="8">
    <source>
        <dbReference type="SAM" id="MobiDB-lite"/>
    </source>
</evidence>
<dbReference type="RefSeq" id="XP_033537663.1">
    <property type="nucleotide sequence ID" value="XM_033675940.1"/>
</dbReference>